<dbReference type="AlphaFoldDB" id="L9Y0R3"/>
<name>L9Y0R3_9EURY</name>
<accession>L9Y0R3</accession>
<proteinExistence type="predicted"/>
<sequence length="124" mass="13756">MDLVGERVVLERAVVVREHDHPLGVRDAVDHRFGVLVTGRVLVRRVVGIPGRRVVVAVRIVRPFAAPIARLPRPLRHLRFFPLVACEDVPAQRPPAGDPGQERSSIHVRSDSVTEIQYTAATLP</sequence>
<protein>
    <submittedName>
        <fullName evidence="1">Uncharacterized protein</fullName>
    </submittedName>
</protein>
<dbReference type="Proteomes" id="UP000011531">
    <property type="component" value="Unassembled WGS sequence"/>
</dbReference>
<evidence type="ECO:0000313" key="1">
    <source>
        <dbReference type="EMBL" id="ELY66448.1"/>
    </source>
</evidence>
<dbReference type="RefSeq" id="WP_008419654.1">
    <property type="nucleotide sequence ID" value="NZ_AOIA01000017.1"/>
</dbReference>
<dbReference type="STRING" id="1227498.C492_00949"/>
<comment type="caution">
    <text evidence="1">The sequence shown here is derived from an EMBL/GenBank/DDBJ whole genome shotgun (WGS) entry which is preliminary data.</text>
</comment>
<organism evidence="1 2">
    <name type="scientific">Natronococcus jeotgali DSM 18795</name>
    <dbReference type="NCBI Taxonomy" id="1227498"/>
    <lineage>
        <taxon>Archaea</taxon>
        <taxon>Methanobacteriati</taxon>
        <taxon>Methanobacteriota</taxon>
        <taxon>Stenosarchaea group</taxon>
        <taxon>Halobacteria</taxon>
        <taxon>Halobacteriales</taxon>
        <taxon>Natrialbaceae</taxon>
        <taxon>Natronococcus</taxon>
    </lineage>
</organism>
<gene>
    <name evidence="1" type="ORF">C492_00949</name>
</gene>
<reference evidence="1 2" key="1">
    <citation type="journal article" date="2014" name="PLoS Genet.">
        <title>Phylogenetically driven sequencing of extremely halophilic archaea reveals strategies for static and dynamic osmo-response.</title>
        <authorList>
            <person name="Becker E.A."/>
            <person name="Seitzer P.M."/>
            <person name="Tritt A."/>
            <person name="Larsen D."/>
            <person name="Krusor M."/>
            <person name="Yao A.I."/>
            <person name="Wu D."/>
            <person name="Madern D."/>
            <person name="Eisen J.A."/>
            <person name="Darling A.E."/>
            <person name="Facciotti M.T."/>
        </authorList>
    </citation>
    <scope>NUCLEOTIDE SEQUENCE [LARGE SCALE GENOMIC DNA]</scope>
    <source>
        <strain evidence="1 2">DSM 18795</strain>
    </source>
</reference>
<keyword evidence="2" id="KW-1185">Reference proteome</keyword>
<evidence type="ECO:0000313" key="2">
    <source>
        <dbReference type="Proteomes" id="UP000011531"/>
    </source>
</evidence>
<dbReference type="EMBL" id="AOIA01000017">
    <property type="protein sequence ID" value="ELY66448.1"/>
    <property type="molecule type" value="Genomic_DNA"/>
</dbReference>